<feature type="binding site" evidence="10">
    <location>
        <begin position="107"/>
        <end position="108"/>
    </location>
    <ligand>
        <name>NAD(+)</name>
        <dbReference type="ChEBI" id="CHEBI:57540"/>
    </ligand>
</feature>
<dbReference type="GO" id="GO:0003911">
    <property type="term" value="F:DNA ligase (NAD+) activity"/>
    <property type="evidence" value="ECO:0007669"/>
    <property type="project" value="UniProtKB-UniRule"/>
</dbReference>
<dbReference type="SUPFAM" id="SSF47781">
    <property type="entry name" value="RuvA domain 2-like"/>
    <property type="match status" value="1"/>
</dbReference>
<dbReference type="Pfam" id="PF00533">
    <property type="entry name" value="BRCT"/>
    <property type="match status" value="1"/>
</dbReference>
<feature type="binding site" evidence="10">
    <location>
        <begin position="64"/>
        <end position="68"/>
    </location>
    <ligand>
        <name>NAD(+)</name>
        <dbReference type="ChEBI" id="CHEBI:57540"/>
    </ligand>
</feature>
<evidence type="ECO:0000313" key="12">
    <source>
        <dbReference type="EMBL" id="PPK76549.1"/>
    </source>
</evidence>
<keyword evidence="4 10" id="KW-0479">Metal-binding</keyword>
<evidence type="ECO:0000256" key="2">
    <source>
        <dbReference type="ARBA" id="ARBA00022598"/>
    </source>
</evidence>
<dbReference type="CDD" id="cd17748">
    <property type="entry name" value="BRCT_DNA_ligase_like"/>
    <property type="match status" value="1"/>
</dbReference>
<dbReference type="Gene3D" id="3.40.50.10190">
    <property type="entry name" value="BRCT domain"/>
    <property type="match status" value="1"/>
</dbReference>
<dbReference type="InterPro" id="IPR001357">
    <property type="entry name" value="BRCT_dom"/>
</dbReference>
<evidence type="ECO:0000256" key="4">
    <source>
        <dbReference type="ARBA" id="ARBA00022723"/>
    </source>
</evidence>
<dbReference type="GO" id="GO:0046872">
    <property type="term" value="F:metal ion binding"/>
    <property type="evidence" value="ECO:0007669"/>
    <property type="project" value="UniProtKB-KW"/>
</dbReference>
<comment type="caution">
    <text evidence="12">The sequence shown here is derived from an EMBL/GenBank/DDBJ whole genome shotgun (WGS) entry which is preliminary data.</text>
</comment>
<dbReference type="HAMAP" id="MF_01588">
    <property type="entry name" value="DNA_ligase_A"/>
    <property type="match status" value="1"/>
</dbReference>
<dbReference type="InterPro" id="IPR004149">
    <property type="entry name" value="Znf_DNAligase_C4"/>
</dbReference>
<feature type="binding site" evidence="10">
    <location>
        <position position="161"/>
    </location>
    <ligand>
        <name>NAD(+)</name>
        <dbReference type="ChEBI" id="CHEBI:57540"/>
    </ligand>
</feature>
<protein>
    <recommendedName>
        <fullName evidence="10">DNA ligase</fullName>
        <ecNumber evidence="10">6.5.1.2</ecNumber>
    </recommendedName>
    <alternativeName>
        <fullName evidence="10">Polydeoxyribonucleotide synthase [NAD(+)]</fullName>
    </alternativeName>
</protein>
<evidence type="ECO:0000256" key="1">
    <source>
        <dbReference type="ARBA" id="ARBA00004067"/>
    </source>
</evidence>
<evidence type="ECO:0000256" key="3">
    <source>
        <dbReference type="ARBA" id="ARBA00022705"/>
    </source>
</evidence>
<accession>A0A2S6HGE8</accession>
<dbReference type="InterPro" id="IPR001679">
    <property type="entry name" value="DNA_ligase"/>
</dbReference>
<dbReference type="EMBL" id="PTIZ01000003">
    <property type="protein sequence ID" value="PPK76549.1"/>
    <property type="molecule type" value="Genomic_DNA"/>
</dbReference>
<dbReference type="PIRSF" id="PIRSF001604">
    <property type="entry name" value="LigA"/>
    <property type="match status" value="1"/>
</dbReference>
<comment type="function">
    <text evidence="1 10">DNA ligase that catalyzes the formation of phosphodiester linkages between 5'-phosphoryl and 3'-hydroxyl groups in double-stranded DNA using NAD as a coenzyme and as the energy source for the reaction. It is essential for DNA replication and repair of damaged DNA.</text>
</comment>
<feature type="binding site" evidence="10">
    <location>
        <position position="415"/>
    </location>
    <ligand>
        <name>Zn(2+)</name>
        <dbReference type="ChEBI" id="CHEBI:29105"/>
    </ligand>
</feature>
<feature type="binding site" evidence="10">
    <location>
        <position position="393"/>
    </location>
    <ligand>
        <name>Zn(2+)</name>
        <dbReference type="ChEBI" id="CHEBI:29105"/>
    </ligand>
</feature>
<dbReference type="Gene3D" id="3.30.470.30">
    <property type="entry name" value="DNA ligase/mRNA capping enzyme"/>
    <property type="match status" value="1"/>
</dbReference>
<organism evidence="12 13">
    <name type="scientific">Methylobacter tundripaludum</name>
    <dbReference type="NCBI Taxonomy" id="173365"/>
    <lineage>
        <taxon>Bacteria</taxon>
        <taxon>Pseudomonadati</taxon>
        <taxon>Pseudomonadota</taxon>
        <taxon>Gammaproteobacteria</taxon>
        <taxon>Methylococcales</taxon>
        <taxon>Methylococcaceae</taxon>
        <taxon>Methylobacter</taxon>
    </lineage>
</organism>
<dbReference type="SMART" id="SM00292">
    <property type="entry name" value="BRCT"/>
    <property type="match status" value="1"/>
</dbReference>
<dbReference type="Pfam" id="PF03120">
    <property type="entry name" value="OB_DNA_ligase"/>
    <property type="match status" value="1"/>
</dbReference>
<dbReference type="Proteomes" id="UP000240010">
    <property type="component" value="Unassembled WGS sequence"/>
</dbReference>
<evidence type="ECO:0000256" key="8">
    <source>
        <dbReference type="ARBA" id="ARBA00023204"/>
    </source>
</evidence>
<feature type="binding site" evidence="10">
    <location>
        <position position="305"/>
    </location>
    <ligand>
        <name>NAD(+)</name>
        <dbReference type="ChEBI" id="CHEBI:57540"/>
    </ligand>
</feature>
<evidence type="ECO:0000256" key="10">
    <source>
        <dbReference type="HAMAP-Rule" id="MF_01588"/>
    </source>
</evidence>
<dbReference type="EC" id="6.5.1.2" evidence="10"/>
<dbReference type="Pfam" id="PF14520">
    <property type="entry name" value="HHH_5"/>
    <property type="match status" value="1"/>
</dbReference>
<dbReference type="InterPro" id="IPR012340">
    <property type="entry name" value="NA-bd_OB-fold"/>
</dbReference>
<dbReference type="GO" id="GO:0006260">
    <property type="term" value="P:DNA replication"/>
    <property type="evidence" value="ECO:0007669"/>
    <property type="project" value="UniProtKB-KW"/>
</dbReference>
<comment type="similarity">
    <text evidence="10">Belongs to the NAD-dependent DNA ligase family. LigA subfamily.</text>
</comment>
<evidence type="ECO:0000256" key="5">
    <source>
        <dbReference type="ARBA" id="ARBA00022763"/>
    </source>
</evidence>
<dbReference type="InterPro" id="IPR036420">
    <property type="entry name" value="BRCT_dom_sf"/>
</dbReference>
<dbReference type="SMART" id="SM00532">
    <property type="entry name" value="LIGANc"/>
    <property type="match status" value="1"/>
</dbReference>
<sequence length="654" mass="72577">MPSLSNTQLELLKEADLESLHLSPELIAQIATLADPQQLTDEQLLEFLQVCNALYRSGEPLISDADYDFVFLAELQKRHPHHPYLETVEPEVVAVGKTVALPEPMLSTEKTYSQSGIEKWLSRLEKAAEDCDADFSTLMIRATPKLDGYAAYDDGKLLYTRGDGRKGTDISRVFERGLKVGGNGKRGQGAGEIVVSQTYFNNHLAEYFENSRNFQASIIKEKDLEQHALEAIQNHAAVFFPFSQLPDWKGTAAEMLADFDQVIEKVYSLVDYDVDGVVFELVGNEQIKKYLGATRHHHRWQIAYKSNAETAEVIVLKVTPQTSRSGRVNPVAELTPTKLSGAVISRATAHHYGMVKELGIGVGTLIELTRSGLVIPKIERVIIPKEPQIPEHCPSCGSELVWDSDYLYCLNTTKCPAQIENTIEHFFRTLANVDGFGQKTVEKLHACGINSVYAVYQLDMAQLQDMGFGDKTAQNLLDQLQRSRTEAIEDWRFLGAFGIHRMGLGNCERLLQHHHLMDIFNLTVEDVINIEGFAEKTSAAVVECLAKIKTDFMQIHQLGFNLIPTPLIAEQQQNISPISGKTIVFTGTMIHGKRDDMSKEAKRLGAKVGSSVTGKTDFLVTGSDVGAAKIVAATEKGVRVISEEDYLALLGRPE</sequence>
<keyword evidence="8 10" id="KW-0234">DNA repair</keyword>
<feature type="binding site" evidence="10">
    <location>
        <position position="409"/>
    </location>
    <ligand>
        <name>Zn(2+)</name>
        <dbReference type="ChEBI" id="CHEBI:29105"/>
    </ligand>
</feature>
<evidence type="ECO:0000256" key="7">
    <source>
        <dbReference type="ARBA" id="ARBA00023027"/>
    </source>
</evidence>
<dbReference type="GO" id="GO:0006281">
    <property type="term" value="P:DNA repair"/>
    <property type="evidence" value="ECO:0007669"/>
    <property type="project" value="UniProtKB-KW"/>
</dbReference>
<evidence type="ECO:0000313" key="13">
    <source>
        <dbReference type="Proteomes" id="UP000240010"/>
    </source>
</evidence>
<reference evidence="12 13" key="1">
    <citation type="submission" date="2018-02" db="EMBL/GenBank/DDBJ databases">
        <title>Subsurface microbial communities from deep shales in Ohio and West Virginia, USA.</title>
        <authorList>
            <person name="Wrighton K."/>
        </authorList>
    </citation>
    <scope>NUCLEOTIDE SEQUENCE [LARGE SCALE GENOMIC DNA]</scope>
    <source>
        <strain evidence="12 13">OWC-DMM</strain>
    </source>
</reference>
<dbReference type="AlphaFoldDB" id="A0A2S6HGE8"/>
<evidence type="ECO:0000256" key="6">
    <source>
        <dbReference type="ARBA" id="ARBA00022833"/>
    </source>
</evidence>
<dbReference type="PROSITE" id="PS50172">
    <property type="entry name" value="BRCT"/>
    <property type="match status" value="1"/>
</dbReference>
<dbReference type="Pfam" id="PF03119">
    <property type="entry name" value="DNA_ligase_ZBD"/>
    <property type="match status" value="1"/>
</dbReference>
<comment type="catalytic activity">
    <reaction evidence="9 10">
        <text>NAD(+) + (deoxyribonucleotide)n-3'-hydroxyl + 5'-phospho-(deoxyribonucleotide)m = (deoxyribonucleotide)n+m + AMP + beta-nicotinamide D-nucleotide.</text>
        <dbReference type="EC" id="6.5.1.2"/>
    </reaction>
</comment>
<keyword evidence="6 10" id="KW-0862">Zinc</keyword>
<dbReference type="Gene3D" id="1.10.150.20">
    <property type="entry name" value="5' to 3' exonuclease, C-terminal subdomain"/>
    <property type="match status" value="1"/>
</dbReference>
<dbReference type="SUPFAM" id="SSF56091">
    <property type="entry name" value="DNA ligase/mRNA capping enzyme, catalytic domain"/>
    <property type="match status" value="1"/>
</dbReference>
<dbReference type="Pfam" id="PF01653">
    <property type="entry name" value="DNA_ligase_aden"/>
    <property type="match status" value="1"/>
</dbReference>
<comment type="caution">
    <text evidence="10">Lacks conserved residue(s) required for the propagation of feature annotation.</text>
</comment>
<comment type="cofactor">
    <cofactor evidence="10">
        <name>Mg(2+)</name>
        <dbReference type="ChEBI" id="CHEBI:18420"/>
    </cofactor>
    <cofactor evidence="10">
        <name>Mn(2+)</name>
        <dbReference type="ChEBI" id="CHEBI:29035"/>
    </cofactor>
</comment>
<keyword evidence="3 10" id="KW-0235">DNA replication</keyword>
<keyword evidence="7 10" id="KW-0520">NAD</keyword>
<keyword evidence="2 10" id="KW-0436">Ligase</keyword>
<dbReference type="InterPro" id="IPR004150">
    <property type="entry name" value="NAD_DNA_ligase_OB"/>
</dbReference>
<name>A0A2S6HGE8_9GAMM</name>
<dbReference type="InterPro" id="IPR010994">
    <property type="entry name" value="RuvA_2-like"/>
</dbReference>
<dbReference type="RefSeq" id="WP_104428254.1">
    <property type="nucleotide sequence ID" value="NZ_PTIZ01000003.1"/>
</dbReference>
<feature type="active site" description="N6-AMP-lysine intermediate" evidence="10">
    <location>
        <position position="145"/>
    </location>
</feature>
<dbReference type="SUPFAM" id="SSF50249">
    <property type="entry name" value="Nucleic acid-binding proteins"/>
    <property type="match status" value="1"/>
</dbReference>
<feature type="binding site" evidence="10">
    <location>
        <position position="396"/>
    </location>
    <ligand>
        <name>Zn(2+)</name>
        <dbReference type="ChEBI" id="CHEBI:29105"/>
    </ligand>
</feature>
<keyword evidence="10" id="KW-0464">Manganese</keyword>
<proteinExistence type="inferred from homology"/>
<feature type="binding site" evidence="10">
    <location>
        <position position="192"/>
    </location>
    <ligand>
        <name>NAD(+)</name>
        <dbReference type="ChEBI" id="CHEBI:57540"/>
    </ligand>
</feature>
<evidence type="ECO:0000256" key="9">
    <source>
        <dbReference type="ARBA" id="ARBA00034005"/>
    </source>
</evidence>
<feature type="domain" description="BRCT" evidence="11">
    <location>
        <begin position="573"/>
        <end position="654"/>
    </location>
</feature>
<gene>
    <name evidence="10" type="primary">ligA</name>
    <name evidence="12" type="ORF">B0F87_103156</name>
</gene>
<keyword evidence="10" id="KW-0460">Magnesium</keyword>
<dbReference type="Gene3D" id="2.40.50.140">
    <property type="entry name" value="Nucleic acid-binding proteins"/>
    <property type="match status" value="1"/>
</dbReference>
<dbReference type="SUPFAM" id="SSF52113">
    <property type="entry name" value="BRCT domain"/>
    <property type="match status" value="1"/>
</dbReference>
<dbReference type="InterPro" id="IPR013839">
    <property type="entry name" value="DNAligase_adenylation"/>
</dbReference>
<evidence type="ECO:0000259" key="11">
    <source>
        <dbReference type="PROSITE" id="PS50172"/>
    </source>
</evidence>
<keyword evidence="5 10" id="KW-0227">DNA damage</keyword>
<dbReference type="InterPro" id="IPR013840">
    <property type="entry name" value="DNAligase_N"/>
</dbReference>